<dbReference type="Proteomes" id="UP001305647">
    <property type="component" value="Unassembled WGS sequence"/>
</dbReference>
<feature type="compositionally biased region" description="Basic and acidic residues" evidence="1">
    <location>
        <begin position="148"/>
        <end position="157"/>
    </location>
</feature>
<sequence>MPCPTIVCMLDGSEALLCPLPSSLSEYLPYLLAGHLFSSWPPNQSIAHASSHSFHPTTHGHANLASRVHCVWSCTEVCAPENPLCLLSSDQLAQTLGPCSDITLVTTRHHSIRALRFSPLWLVSSGQHLQSQGVLRTAGVEKWRKRQNREQSRKADDWPPGSSRTGCRAA</sequence>
<evidence type="ECO:0000313" key="3">
    <source>
        <dbReference type="Proteomes" id="UP001305647"/>
    </source>
</evidence>
<proteinExistence type="predicted"/>
<name>A0AAN6SZP4_9PEZI</name>
<evidence type="ECO:0000256" key="1">
    <source>
        <dbReference type="SAM" id="MobiDB-lite"/>
    </source>
</evidence>
<dbReference type="EMBL" id="MU863656">
    <property type="protein sequence ID" value="KAK4098714.1"/>
    <property type="molecule type" value="Genomic_DNA"/>
</dbReference>
<protein>
    <submittedName>
        <fullName evidence="2">Uncharacterized protein</fullName>
    </submittedName>
</protein>
<gene>
    <name evidence="2" type="ORF">N658DRAFT_214329</name>
</gene>
<feature type="region of interest" description="Disordered" evidence="1">
    <location>
        <begin position="140"/>
        <end position="170"/>
    </location>
</feature>
<keyword evidence="3" id="KW-1185">Reference proteome</keyword>
<comment type="caution">
    <text evidence="2">The sequence shown here is derived from an EMBL/GenBank/DDBJ whole genome shotgun (WGS) entry which is preliminary data.</text>
</comment>
<accession>A0AAN6SZP4</accession>
<reference evidence="2" key="1">
    <citation type="journal article" date="2023" name="Mol. Phylogenet. Evol.">
        <title>Genome-scale phylogeny and comparative genomics of the fungal order Sordariales.</title>
        <authorList>
            <person name="Hensen N."/>
            <person name="Bonometti L."/>
            <person name="Westerberg I."/>
            <person name="Brannstrom I.O."/>
            <person name="Guillou S."/>
            <person name="Cros-Aarteil S."/>
            <person name="Calhoun S."/>
            <person name="Haridas S."/>
            <person name="Kuo A."/>
            <person name="Mondo S."/>
            <person name="Pangilinan J."/>
            <person name="Riley R."/>
            <person name="LaButti K."/>
            <person name="Andreopoulos B."/>
            <person name="Lipzen A."/>
            <person name="Chen C."/>
            <person name="Yan M."/>
            <person name="Daum C."/>
            <person name="Ng V."/>
            <person name="Clum A."/>
            <person name="Steindorff A."/>
            <person name="Ohm R.A."/>
            <person name="Martin F."/>
            <person name="Silar P."/>
            <person name="Natvig D.O."/>
            <person name="Lalanne C."/>
            <person name="Gautier V."/>
            <person name="Ament-Velasquez S.L."/>
            <person name="Kruys A."/>
            <person name="Hutchinson M.I."/>
            <person name="Powell A.J."/>
            <person name="Barry K."/>
            <person name="Miller A.N."/>
            <person name="Grigoriev I.V."/>
            <person name="Debuchy R."/>
            <person name="Gladieux P."/>
            <person name="Hiltunen Thoren M."/>
            <person name="Johannesson H."/>
        </authorList>
    </citation>
    <scope>NUCLEOTIDE SEQUENCE</scope>
    <source>
        <strain evidence="2">CBS 757.83</strain>
    </source>
</reference>
<evidence type="ECO:0000313" key="2">
    <source>
        <dbReference type="EMBL" id="KAK4098714.1"/>
    </source>
</evidence>
<reference evidence="2" key="2">
    <citation type="submission" date="2023-05" db="EMBL/GenBank/DDBJ databases">
        <authorList>
            <consortium name="Lawrence Berkeley National Laboratory"/>
            <person name="Steindorff A."/>
            <person name="Hensen N."/>
            <person name="Bonometti L."/>
            <person name="Westerberg I."/>
            <person name="Brannstrom I.O."/>
            <person name="Guillou S."/>
            <person name="Cros-Aarteil S."/>
            <person name="Calhoun S."/>
            <person name="Haridas S."/>
            <person name="Kuo A."/>
            <person name="Mondo S."/>
            <person name="Pangilinan J."/>
            <person name="Riley R."/>
            <person name="Labutti K."/>
            <person name="Andreopoulos B."/>
            <person name="Lipzen A."/>
            <person name="Chen C."/>
            <person name="Yanf M."/>
            <person name="Daum C."/>
            <person name="Ng V."/>
            <person name="Clum A."/>
            <person name="Ohm R."/>
            <person name="Martin F."/>
            <person name="Silar P."/>
            <person name="Natvig D."/>
            <person name="Lalanne C."/>
            <person name="Gautier V."/>
            <person name="Ament-Velasquez S.L."/>
            <person name="Kruys A."/>
            <person name="Hutchinson M.I."/>
            <person name="Powell A.J."/>
            <person name="Barry K."/>
            <person name="Miller A.N."/>
            <person name="Grigoriev I.V."/>
            <person name="Debuchy R."/>
            <person name="Gladieux P."/>
            <person name="Thoren M.H."/>
            <person name="Johannesson H."/>
        </authorList>
    </citation>
    <scope>NUCLEOTIDE SEQUENCE</scope>
    <source>
        <strain evidence="2">CBS 757.83</strain>
    </source>
</reference>
<dbReference type="AlphaFoldDB" id="A0AAN6SZP4"/>
<organism evidence="2 3">
    <name type="scientific">Parathielavia hyrcaniae</name>
    <dbReference type="NCBI Taxonomy" id="113614"/>
    <lineage>
        <taxon>Eukaryota</taxon>
        <taxon>Fungi</taxon>
        <taxon>Dikarya</taxon>
        <taxon>Ascomycota</taxon>
        <taxon>Pezizomycotina</taxon>
        <taxon>Sordariomycetes</taxon>
        <taxon>Sordariomycetidae</taxon>
        <taxon>Sordariales</taxon>
        <taxon>Chaetomiaceae</taxon>
        <taxon>Parathielavia</taxon>
    </lineage>
</organism>